<comment type="caution">
    <text evidence="4">The sequence shown here is derived from an EMBL/GenBank/DDBJ whole genome shotgun (WGS) entry which is preliminary data.</text>
</comment>
<accession>A0A399R725</accession>
<dbReference type="Gene3D" id="1.10.3580.10">
    <property type="entry name" value="ATP12 ATPase"/>
    <property type="match status" value="1"/>
</dbReference>
<name>A0A399R725_9PROT</name>
<dbReference type="InterPro" id="IPR023335">
    <property type="entry name" value="ATP12_ortho_dom_sf"/>
</dbReference>
<evidence type="ECO:0000256" key="2">
    <source>
        <dbReference type="ARBA" id="ARBA00022946"/>
    </source>
</evidence>
<organism evidence="4 5">
    <name type="scientific">Henriciella barbarensis</name>
    <dbReference type="NCBI Taxonomy" id="86342"/>
    <lineage>
        <taxon>Bacteria</taxon>
        <taxon>Pseudomonadati</taxon>
        <taxon>Pseudomonadota</taxon>
        <taxon>Alphaproteobacteria</taxon>
        <taxon>Hyphomonadales</taxon>
        <taxon>Hyphomonadaceae</taxon>
        <taxon>Henriciella</taxon>
    </lineage>
</organism>
<dbReference type="InterPro" id="IPR011419">
    <property type="entry name" value="ATP12_ATP_synth-F1-assembly"/>
</dbReference>
<dbReference type="AlphaFoldDB" id="A0A399R725"/>
<dbReference type="GO" id="GO:0043461">
    <property type="term" value="P:proton-transporting ATP synthase complex assembly"/>
    <property type="evidence" value="ECO:0007669"/>
    <property type="project" value="InterPro"/>
</dbReference>
<dbReference type="PANTHER" id="PTHR21013">
    <property type="entry name" value="ATP SYNTHASE MITOCHONDRIAL F1 COMPLEX ASSEMBLY FACTOR 2/ATP12 PROTEIN, MITOCHONDRIAL PRECURSOR"/>
    <property type="match status" value="1"/>
</dbReference>
<comment type="similarity">
    <text evidence="1">Belongs to the ATP12 family.</text>
</comment>
<dbReference type="Gene3D" id="3.30.2180.10">
    <property type="entry name" value="ATP12-like"/>
    <property type="match status" value="1"/>
</dbReference>
<sequence length="242" mass="26538">MTTHKPTPPNLPRRFYKEAAVSRDGDKWAILLDDKPVRTPEKNHLATEHETLATLIAEEWAAQGELIDPMTMPLTRLLNVSIDGAPGARDALADEVAKYAETDLVCHLAEGPSELRARQEAGWGHWREWAGKTLDIVLVPVEGIIASPQPDASLKAARDHAASLDDLRLTALTWAMALYGSAVLALAVEQGELDALDAFDLSRIDETWQIEQWGEDAEAMDVVARRRADADAIGQFFAAIKA</sequence>
<evidence type="ECO:0000313" key="4">
    <source>
        <dbReference type="EMBL" id="RIJ25955.1"/>
    </source>
</evidence>
<dbReference type="EMBL" id="QWGB01000004">
    <property type="protein sequence ID" value="RIJ25955.1"/>
    <property type="molecule type" value="Genomic_DNA"/>
</dbReference>
<protein>
    <submittedName>
        <fullName evidence="4">ATPase</fullName>
    </submittedName>
</protein>
<keyword evidence="5" id="KW-1185">Reference proteome</keyword>
<dbReference type="SUPFAM" id="SSF160909">
    <property type="entry name" value="ATP12-like"/>
    <property type="match status" value="1"/>
</dbReference>
<dbReference type="RefSeq" id="WP_119378304.1">
    <property type="nucleotide sequence ID" value="NZ_QWGB01000004.1"/>
</dbReference>
<dbReference type="Proteomes" id="UP000265431">
    <property type="component" value="Unassembled WGS sequence"/>
</dbReference>
<dbReference type="PANTHER" id="PTHR21013:SF10">
    <property type="entry name" value="ATP SYNTHASE MITOCHONDRIAL F1 COMPLEX ASSEMBLY FACTOR 2"/>
    <property type="match status" value="1"/>
</dbReference>
<evidence type="ECO:0000256" key="3">
    <source>
        <dbReference type="ARBA" id="ARBA00023186"/>
    </source>
</evidence>
<dbReference type="Pfam" id="PF07542">
    <property type="entry name" value="ATP12"/>
    <property type="match status" value="1"/>
</dbReference>
<evidence type="ECO:0000256" key="1">
    <source>
        <dbReference type="ARBA" id="ARBA00008231"/>
    </source>
</evidence>
<dbReference type="InterPro" id="IPR042272">
    <property type="entry name" value="ATP12_ATP_synth-F1-assembly_N"/>
</dbReference>
<keyword evidence="3" id="KW-0143">Chaperone</keyword>
<dbReference type="OrthoDB" id="9797825at2"/>
<keyword evidence="2" id="KW-0809">Transit peptide</keyword>
<proteinExistence type="inferred from homology"/>
<reference evidence="4 5" key="1">
    <citation type="submission" date="2018-08" db="EMBL/GenBank/DDBJ databases">
        <title>Henriciella mobilis sp. nov., isolated from seawater.</title>
        <authorList>
            <person name="Cheng H."/>
            <person name="Wu Y.-H."/>
            <person name="Xu X.-W."/>
            <person name="Guo L.-L."/>
        </authorList>
    </citation>
    <scope>NUCLEOTIDE SEQUENCE [LARGE SCALE GENOMIC DNA]</scope>
    <source>
        <strain evidence="4 5">CCUG66934</strain>
    </source>
</reference>
<evidence type="ECO:0000313" key="5">
    <source>
        <dbReference type="Proteomes" id="UP000265431"/>
    </source>
</evidence>
<gene>
    <name evidence="4" type="ORF">D1224_02225</name>
</gene>